<feature type="compositionally biased region" description="Low complexity" evidence="7">
    <location>
        <begin position="249"/>
        <end position="258"/>
    </location>
</feature>
<organism evidence="9 10">
    <name type="scientific">Goodea atripinnis</name>
    <dbReference type="NCBI Taxonomy" id="208336"/>
    <lineage>
        <taxon>Eukaryota</taxon>
        <taxon>Metazoa</taxon>
        <taxon>Chordata</taxon>
        <taxon>Craniata</taxon>
        <taxon>Vertebrata</taxon>
        <taxon>Euteleostomi</taxon>
        <taxon>Actinopterygii</taxon>
        <taxon>Neopterygii</taxon>
        <taxon>Teleostei</taxon>
        <taxon>Neoteleostei</taxon>
        <taxon>Acanthomorphata</taxon>
        <taxon>Ovalentaria</taxon>
        <taxon>Atherinomorphae</taxon>
        <taxon>Cyprinodontiformes</taxon>
        <taxon>Goodeidae</taxon>
        <taxon>Goodea</taxon>
    </lineage>
</organism>
<dbReference type="Proteomes" id="UP001476798">
    <property type="component" value="Unassembled WGS sequence"/>
</dbReference>
<keyword evidence="4" id="KW-0505">Motor protein</keyword>
<dbReference type="PROSITE" id="PS51456">
    <property type="entry name" value="MYOSIN_MOTOR"/>
    <property type="match status" value="1"/>
</dbReference>
<dbReference type="Pfam" id="PF00063">
    <property type="entry name" value="Myosin_head"/>
    <property type="match status" value="1"/>
</dbReference>
<evidence type="ECO:0000259" key="8">
    <source>
        <dbReference type="PROSITE" id="PS51456"/>
    </source>
</evidence>
<feature type="compositionally biased region" description="Low complexity" evidence="7">
    <location>
        <begin position="61"/>
        <end position="73"/>
    </location>
</feature>
<feature type="compositionally biased region" description="Basic and acidic residues" evidence="7">
    <location>
        <begin position="308"/>
        <end position="318"/>
    </location>
</feature>
<comment type="similarity">
    <text evidence="6">Belongs to the TRAFAC class myosin-kinesin ATPase superfamily. Myosin family.</text>
</comment>
<dbReference type="InterPro" id="IPR027417">
    <property type="entry name" value="P-loop_NTPase"/>
</dbReference>
<sequence length="479" mass="53952">MTQPVSVSSHFQVRSNERKVRRLLQSHHFKLTELDRGQVLVEGSFQRLKDVKARLQELLETTPDSSSDPTVSSGAILNYYSRNNNGEGTGRPPDSSPFSGSLRRPSDDQTAGEPIVIDSDVYRYAWRFRKEELDNLLTMQDVQPRVKEVKESTIITLQGRSSGMVLSKLQTLLVDLSKSLRTQEVLKRDLSSEGEALLRKIQKHHYTLASVLVRDVPDRLYLIGPSRETYDLKQSLQGEPIDQSGGRGRTTAPTTRCRSSSMAKMNQRSSAERKGKAAAGFSSSKNDGHEAAAAGRSRPPRGRSQSESCERQREESHKNQVLTASVEPCNRGGTTDMGAMRKPKVCHTLRHAYKPACTTGTQKFEKGRIYTYIGEVVVSVNPYREMDIYGKDTIDAYRGRELYENPPHLYAVSDAAYKAMKRRAKDTCIVISGLPLTQFTVRTINKYPTKERAEFINRGFIVSYSGPHYFQRGKINMYL</sequence>
<feature type="compositionally biased region" description="Polar residues" evidence="7">
    <location>
        <begin position="259"/>
        <end position="269"/>
    </location>
</feature>
<comment type="caution">
    <text evidence="6">Lacks conserved residue(s) required for the propagation of feature annotation.</text>
</comment>
<evidence type="ECO:0000313" key="10">
    <source>
        <dbReference type="Proteomes" id="UP001476798"/>
    </source>
</evidence>
<gene>
    <name evidence="9" type="ORF">GOODEAATRI_013898</name>
</gene>
<evidence type="ECO:0000256" key="7">
    <source>
        <dbReference type="SAM" id="MobiDB-lite"/>
    </source>
</evidence>
<comment type="caution">
    <text evidence="9">The sequence shown here is derived from an EMBL/GenBank/DDBJ whole genome shotgun (WGS) entry which is preliminary data.</text>
</comment>
<keyword evidence="3 6" id="KW-0518">Myosin</keyword>
<keyword evidence="2" id="KW-0067">ATP-binding</keyword>
<dbReference type="SUPFAM" id="SSF52540">
    <property type="entry name" value="P-loop containing nucleoside triphosphate hydrolases"/>
    <property type="match status" value="1"/>
</dbReference>
<evidence type="ECO:0000256" key="2">
    <source>
        <dbReference type="ARBA" id="ARBA00022840"/>
    </source>
</evidence>
<evidence type="ECO:0000256" key="4">
    <source>
        <dbReference type="ARBA" id="ARBA00023175"/>
    </source>
</evidence>
<protein>
    <recommendedName>
        <fullName evidence="8">Myosin motor domain-containing protein</fullName>
    </recommendedName>
</protein>
<dbReference type="PANTHER" id="PTHR13140">
    <property type="entry name" value="MYOSIN"/>
    <property type="match status" value="1"/>
</dbReference>
<feature type="domain" description="Myosin motor" evidence="8">
    <location>
        <begin position="364"/>
        <end position="479"/>
    </location>
</feature>
<proteinExistence type="inferred from homology"/>
<evidence type="ECO:0000256" key="5">
    <source>
        <dbReference type="ARBA" id="ARBA00023203"/>
    </source>
</evidence>
<name>A0ABV0MHK8_9TELE</name>
<dbReference type="EMBL" id="JAHRIO010000954">
    <property type="protein sequence ID" value="MEQ2158595.1"/>
    <property type="molecule type" value="Genomic_DNA"/>
</dbReference>
<feature type="region of interest" description="Disordered" evidence="7">
    <location>
        <begin position="60"/>
        <end position="112"/>
    </location>
</feature>
<reference evidence="9 10" key="1">
    <citation type="submission" date="2021-06" db="EMBL/GenBank/DDBJ databases">
        <authorList>
            <person name="Palmer J.M."/>
        </authorList>
    </citation>
    <scope>NUCLEOTIDE SEQUENCE [LARGE SCALE GENOMIC DNA]</scope>
    <source>
        <strain evidence="9 10">GA_2019</strain>
        <tissue evidence="9">Muscle</tissue>
    </source>
</reference>
<feature type="compositionally biased region" description="Low complexity" evidence="7">
    <location>
        <begin position="291"/>
        <end position="307"/>
    </location>
</feature>
<dbReference type="Gene3D" id="3.40.850.10">
    <property type="entry name" value="Kinesin motor domain"/>
    <property type="match status" value="1"/>
</dbReference>
<evidence type="ECO:0000256" key="6">
    <source>
        <dbReference type="PROSITE-ProRule" id="PRU00782"/>
    </source>
</evidence>
<evidence type="ECO:0000256" key="3">
    <source>
        <dbReference type="ARBA" id="ARBA00023123"/>
    </source>
</evidence>
<evidence type="ECO:0000256" key="1">
    <source>
        <dbReference type="ARBA" id="ARBA00022741"/>
    </source>
</evidence>
<feature type="region of interest" description="Disordered" evidence="7">
    <location>
        <begin position="233"/>
        <end position="336"/>
    </location>
</feature>
<keyword evidence="5 6" id="KW-0009">Actin-binding</keyword>
<accession>A0ABV0MHK8</accession>
<dbReference type="PANTHER" id="PTHR13140:SF381">
    <property type="entry name" value="UNCONVENTIONAL MYOSIN-IG"/>
    <property type="match status" value="1"/>
</dbReference>
<dbReference type="InterPro" id="IPR036961">
    <property type="entry name" value="Kinesin_motor_dom_sf"/>
</dbReference>
<dbReference type="InterPro" id="IPR001609">
    <property type="entry name" value="Myosin_head_motor_dom-like"/>
</dbReference>
<evidence type="ECO:0000313" key="9">
    <source>
        <dbReference type="EMBL" id="MEQ2158595.1"/>
    </source>
</evidence>
<keyword evidence="1" id="KW-0547">Nucleotide-binding</keyword>
<keyword evidence="10" id="KW-1185">Reference proteome</keyword>